<name>A0ABR7Q881_9FLAO</name>
<sequence>MTKTRKCNCQRFVVSWTGNWQTAFDLVVFVTLDKEIRIKRLKQREVERYGDKLQTDPKIKEASQAFLDWATRYDDFKFTGRSIKVHRDWLASVSCEVIEINSEDAVEYNVFQILEKF</sequence>
<dbReference type="EMBL" id="JACGWS010000004">
    <property type="protein sequence ID" value="MBC8754772.1"/>
    <property type="molecule type" value="Genomic_DNA"/>
</dbReference>
<dbReference type="PANTHER" id="PTHR37816">
    <property type="entry name" value="YALI0E33011P"/>
    <property type="match status" value="1"/>
</dbReference>
<dbReference type="PANTHER" id="PTHR37816:SF2">
    <property type="entry name" value="DNA TOPOLOGY MODULATION PROTEIN FLAR-RELATED PROTEIN"/>
    <property type="match status" value="1"/>
</dbReference>
<dbReference type="InterPro" id="IPR027417">
    <property type="entry name" value="P-loop_NTPase"/>
</dbReference>
<gene>
    <name evidence="1" type="ORF">H2O64_08825</name>
</gene>
<accession>A0ABR7Q881</accession>
<dbReference type="Proteomes" id="UP000619238">
    <property type="component" value="Unassembled WGS sequence"/>
</dbReference>
<comment type="caution">
    <text evidence="1">The sequence shown here is derived from an EMBL/GenBank/DDBJ whole genome shotgun (WGS) entry which is preliminary data.</text>
</comment>
<dbReference type="SUPFAM" id="SSF52540">
    <property type="entry name" value="P-loop containing nucleoside triphosphate hydrolases"/>
    <property type="match status" value="1"/>
</dbReference>
<protein>
    <submittedName>
        <fullName evidence="1">Uncharacterized protein</fullName>
    </submittedName>
</protein>
<evidence type="ECO:0000313" key="2">
    <source>
        <dbReference type="Proteomes" id="UP000619238"/>
    </source>
</evidence>
<reference evidence="1 2" key="1">
    <citation type="submission" date="2020-07" db="EMBL/GenBank/DDBJ databases">
        <title>Description of Kordia aestuariivivens sp. nov., isolated from a tidal flat.</title>
        <authorList>
            <person name="Park S."/>
            <person name="Yoon J.-H."/>
        </authorList>
    </citation>
    <scope>NUCLEOTIDE SEQUENCE [LARGE SCALE GENOMIC DNA]</scope>
    <source>
        <strain evidence="1 2">YSTF-M3</strain>
    </source>
</reference>
<dbReference type="InterPro" id="IPR052922">
    <property type="entry name" value="Cytidylate_Kinase-2"/>
</dbReference>
<dbReference type="RefSeq" id="WP_187561820.1">
    <property type="nucleotide sequence ID" value="NZ_JACGWS010000004.1"/>
</dbReference>
<organism evidence="1 2">
    <name type="scientific">Kordia aestuariivivens</name>
    <dbReference type="NCBI Taxonomy" id="2759037"/>
    <lineage>
        <taxon>Bacteria</taxon>
        <taxon>Pseudomonadati</taxon>
        <taxon>Bacteroidota</taxon>
        <taxon>Flavobacteriia</taxon>
        <taxon>Flavobacteriales</taxon>
        <taxon>Flavobacteriaceae</taxon>
        <taxon>Kordia</taxon>
    </lineage>
</organism>
<keyword evidence="2" id="KW-1185">Reference proteome</keyword>
<evidence type="ECO:0000313" key="1">
    <source>
        <dbReference type="EMBL" id="MBC8754772.1"/>
    </source>
</evidence>
<proteinExistence type="predicted"/>